<feature type="domain" description="Myb/SANT-like DNA-binding" evidence="1">
    <location>
        <begin position="60"/>
        <end position="151"/>
    </location>
</feature>
<keyword evidence="2" id="KW-1185">Reference proteome</keyword>
<evidence type="ECO:0000313" key="3">
    <source>
        <dbReference type="RefSeq" id="XP_011493829.1"/>
    </source>
</evidence>
<dbReference type="GeneID" id="105359052"/>
<dbReference type="AlphaFoldDB" id="A0AAJ6YAZ9"/>
<name>A0AAJ6YAZ9_9HYME</name>
<dbReference type="KEGG" id="csol:105359052"/>
<proteinExistence type="predicted"/>
<dbReference type="RefSeq" id="XP_011493829.1">
    <property type="nucleotide sequence ID" value="XM_011495527.1"/>
</dbReference>
<organism evidence="2 3">
    <name type="scientific">Ceratosolen solmsi marchali</name>
    <dbReference type="NCBI Taxonomy" id="326594"/>
    <lineage>
        <taxon>Eukaryota</taxon>
        <taxon>Metazoa</taxon>
        <taxon>Ecdysozoa</taxon>
        <taxon>Arthropoda</taxon>
        <taxon>Hexapoda</taxon>
        <taxon>Insecta</taxon>
        <taxon>Pterygota</taxon>
        <taxon>Neoptera</taxon>
        <taxon>Endopterygota</taxon>
        <taxon>Hymenoptera</taxon>
        <taxon>Apocrita</taxon>
        <taxon>Proctotrupomorpha</taxon>
        <taxon>Chalcidoidea</taxon>
        <taxon>Agaonidae</taxon>
        <taxon>Agaoninae</taxon>
        <taxon>Ceratosolen</taxon>
    </lineage>
</organism>
<reference evidence="3" key="1">
    <citation type="submission" date="2025-08" db="UniProtKB">
        <authorList>
            <consortium name="RefSeq"/>
        </authorList>
    </citation>
    <scope>IDENTIFICATION</scope>
</reference>
<dbReference type="Pfam" id="PF13837">
    <property type="entry name" value="Myb_DNA-bind_4"/>
    <property type="match status" value="1"/>
</dbReference>
<sequence length="283" mass="33262">MSSVDSIPEAALNNAIDEVEIKIEYPEVHADQEVKSNYSTVDNANKIQPQTIVPDPAYNLWTSKATSCLINQYKKYRSMVGQTTQFRSLRDMFETISVEMEKHGFFFSPQKCENKWRVLERKYRNLVLREMMKNPGRMKHYGHWEHKRALDEIFSEKRKSVYLQESEYPPVNGSTKQCTEKTTHLSNVELNEDPLAMASIPASKNIELSKEPIVAYLDKFFIEFKNHFDTAEKNKERRHVEKMAIRENELKVQERLLKIKEQKLEIEKKKIIAMAQSVHMIME</sequence>
<dbReference type="InterPro" id="IPR044822">
    <property type="entry name" value="Myb_DNA-bind_4"/>
</dbReference>
<evidence type="ECO:0000259" key="1">
    <source>
        <dbReference type="Pfam" id="PF13837"/>
    </source>
</evidence>
<dbReference type="Proteomes" id="UP000695007">
    <property type="component" value="Unplaced"/>
</dbReference>
<protein>
    <submittedName>
        <fullName evidence="3">Uncharacterized protein LOC105359052</fullName>
    </submittedName>
</protein>
<evidence type="ECO:0000313" key="2">
    <source>
        <dbReference type="Proteomes" id="UP000695007"/>
    </source>
</evidence>
<dbReference type="Gene3D" id="1.10.10.60">
    <property type="entry name" value="Homeodomain-like"/>
    <property type="match status" value="1"/>
</dbReference>
<gene>
    <name evidence="3" type="primary">LOC105359052</name>
</gene>
<accession>A0AAJ6YAZ9</accession>